<dbReference type="PANTHER" id="PTHR15032">
    <property type="entry name" value="N-ACYL-PHOSPHATIDYLETHANOLAMINE-HYDROLYZING PHOSPHOLIPASE D"/>
    <property type="match status" value="1"/>
</dbReference>
<evidence type="ECO:0000259" key="2">
    <source>
        <dbReference type="Pfam" id="PF12706"/>
    </source>
</evidence>
<evidence type="ECO:0000256" key="1">
    <source>
        <dbReference type="SAM" id="MobiDB-lite"/>
    </source>
</evidence>
<accession>A0AAN6GWL3</accession>
<feature type="region of interest" description="Disordered" evidence="1">
    <location>
        <begin position="721"/>
        <end position="750"/>
    </location>
</feature>
<feature type="region of interest" description="Disordered" evidence="1">
    <location>
        <begin position="28"/>
        <end position="47"/>
    </location>
</feature>
<dbReference type="AlphaFoldDB" id="A0AAN6GWL3"/>
<reference evidence="3" key="1">
    <citation type="journal article" date="2023" name="PhytoFront">
        <title>Draft Genome Resources of Seven Strains of Tilletia horrida, Causal Agent of Kernel Smut of Rice.</title>
        <authorList>
            <person name="Khanal S."/>
            <person name="Antony Babu S."/>
            <person name="Zhou X.G."/>
        </authorList>
    </citation>
    <scope>NUCLEOTIDE SEQUENCE</scope>
    <source>
        <strain evidence="3">TX6</strain>
    </source>
</reference>
<comment type="caution">
    <text evidence="3">The sequence shown here is derived from an EMBL/GenBank/DDBJ whole genome shotgun (WGS) entry which is preliminary data.</text>
</comment>
<dbReference type="EMBL" id="JAPDMZ010000055">
    <property type="protein sequence ID" value="KAK0553050.1"/>
    <property type="molecule type" value="Genomic_DNA"/>
</dbReference>
<feature type="compositionally biased region" description="Polar residues" evidence="1">
    <location>
        <begin position="38"/>
        <end position="47"/>
    </location>
</feature>
<evidence type="ECO:0000313" key="3">
    <source>
        <dbReference type="EMBL" id="KAK0553050.1"/>
    </source>
</evidence>
<dbReference type="InterPro" id="IPR036866">
    <property type="entry name" value="RibonucZ/Hydroxyglut_hydro"/>
</dbReference>
<organism evidence="3 4">
    <name type="scientific">Tilletia horrida</name>
    <dbReference type="NCBI Taxonomy" id="155126"/>
    <lineage>
        <taxon>Eukaryota</taxon>
        <taxon>Fungi</taxon>
        <taxon>Dikarya</taxon>
        <taxon>Basidiomycota</taxon>
        <taxon>Ustilaginomycotina</taxon>
        <taxon>Exobasidiomycetes</taxon>
        <taxon>Tilletiales</taxon>
        <taxon>Tilletiaceae</taxon>
        <taxon>Tilletia</taxon>
    </lineage>
</organism>
<feature type="compositionally biased region" description="Basic residues" evidence="1">
    <location>
        <begin position="72"/>
        <end position="89"/>
    </location>
</feature>
<dbReference type="InterPro" id="IPR001279">
    <property type="entry name" value="Metallo-B-lactamas"/>
</dbReference>
<dbReference type="GO" id="GO:0005737">
    <property type="term" value="C:cytoplasm"/>
    <property type="evidence" value="ECO:0007669"/>
    <property type="project" value="TreeGrafter"/>
</dbReference>
<dbReference type="SUPFAM" id="SSF56281">
    <property type="entry name" value="Metallo-hydrolase/oxidoreductase"/>
    <property type="match status" value="1"/>
</dbReference>
<feature type="region of interest" description="Disordered" evidence="1">
    <location>
        <begin position="373"/>
        <end position="427"/>
    </location>
</feature>
<sequence length="864" mass="94592">MTATTEGGDTASAASRLVPLRVHRLQHAQPPAHHVFTTDPQAGDSASTGPWAALAAYLPHWHAVPERFFHPKHRRHKSKQHPQHQHQHYNHQQDSSSVTGPDDDNDNNDNLLRIGFQNPWPSFHRPSFWQIWHSLRWGVPPPHMDADMEEERHASHREKKKLRQRIRTDPELHLSIEQPDFSYHPGTVKATWVGHAGTLLTLPPVHRAADSEPFRVLFDPIFSDRCSPLKGAGPLRAYAPPCKLTDLPPIDLVIISHNHYDHLDYDTISDLWNANEHRGIRFIAPLGNKTWFVQEGLGIDPDRVVELDWWDELVLGGEPVLPVPQHELEKEEAHIQHALDEGGEEEAAALSPPQPKLHAEVLVPVAVPNLEPAVPEASQEEDKSENAQSRPVPERKQTIDTLPEDVKEELTEREQDALRDPSPSPFVRVICTPAQHQSGRYAVDACSALWSSWVVEYHYSDSSSSSQGNTRSKCFRSFFGGDTGYRFHDTVAAAAKEAAAKAAQAERQRAEAGPSPIKRMSTKLSKKLSGAGSRSGSKNSSRRSSGTSSPQQQASANGNAVRKDEGSVTTGGGDLPTPPPEGGDDADKSKAAPATQPPPILTSDIRARDSIMLDSPQHITISSASTERPAKVSKQAEEQEPEHDGQKFPACPAFSHITAALGRPHLLLLPISVGATISFLKSYDPLPPRWSPFPRVDERLTSAVHMGPEDAVRVLQLMTVEASKKSGSGGEKGDDDEDEDDDDVAAPPPSAHLRRYAHLGLSGNEGAGATLSEEHAATALAIHWGTFVGGKDEIHQSIRALRRACVEEGVQFTRAVVDERVGEATEITTATEEGEAENVQGRQGPAGKNVFALVNHGESVTVRM</sequence>
<keyword evidence="4" id="KW-1185">Reference proteome</keyword>
<protein>
    <recommendedName>
        <fullName evidence="2">Metallo-beta-lactamase domain-containing protein</fullName>
    </recommendedName>
</protein>
<dbReference type="Pfam" id="PF12706">
    <property type="entry name" value="Lactamase_B_2"/>
    <property type="match status" value="1"/>
</dbReference>
<dbReference type="Proteomes" id="UP001176517">
    <property type="component" value="Unassembled WGS sequence"/>
</dbReference>
<feature type="compositionally biased region" description="Basic and acidic residues" evidence="1">
    <location>
        <begin position="628"/>
        <end position="646"/>
    </location>
</feature>
<dbReference type="GO" id="GO:0070291">
    <property type="term" value="P:N-acylethanolamine metabolic process"/>
    <property type="evidence" value="ECO:0007669"/>
    <property type="project" value="TreeGrafter"/>
</dbReference>
<evidence type="ECO:0000313" key="4">
    <source>
        <dbReference type="Proteomes" id="UP001176517"/>
    </source>
</evidence>
<proteinExistence type="predicted"/>
<dbReference type="Gene3D" id="3.60.15.10">
    <property type="entry name" value="Ribonuclease Z/Hydroxyacylglutathione hydrolase-like"/>
    <property type="match status" value="2"/>
</dbReference>
<feature type="compositionally biased region" description="Acidic residues" evidence="1">
    <location>
        <begin position="733"/>
        <end position="744"/>
    </location>
</feature>
<gene>
    <name evidence="3" type="ORF">OC846_002666</name>
</gene>
<feature type="region of interest" description="Disordered" evidence="1">
    <location>
        <begin position="72"/>
        <end position="113"/>
    </location>
</feature>
<feature type="region of interest" description="Disordered" evidence="1">
    <location>
        <begin position="619"/>
        <end position="647"/>
    </location>
</feature>
<dbReference type="GO" id="GO:0070292">
    <property type="term" value="P:N-acylphosphatidylethanolamine metabolic process"/>
    <property type="evidence" value="ECO:0007669"/>
    <property type="project" value="TreeGrafter"/>
</dbReference>
<feature type="region of interest" description="Disordered" evidence="1">
    <location>
        <begin position="503"/>
        <end position="605"/>
    </location>
</feature>
<feature type="domain" description="Metallo-beta-lactamase" evidence="2">
    <location>
        <begin position="215"/>
        <end position="330"/>
    </location>
</feature>
<feature type="compositionally biased region" description="Low complexity" evidence="1">
    <location>
        <begin position="529"/>
        <end position="549"/>
    </location>
</feature>
<dbReference type="PANTHER" id="PTHR15032:SF27">
    <property type="entry name" value="N-ACYL-PHOSPHATIDYLETHANOLAMINE-HYDROLYZING PHOSPHOLIPASE D"/>
    <property type="match status" value="1"/>
</dbReference>
<name>A0AAN6GWL3_9BASI</name>
<feature type="compositionally biased region" description="Basic and acidic residues" evidence="1">
    <location>
        <begin position="392"/>
        <end position="419"/>
    </location>
</feature>
<dbReference type="GO" id="GO:0070290">
    <property type="term" value="F:N-acylphosphatidylethanolamine-specific phospholipase D activity"/>
    <property type="evidence" value="ECO:0007669"/>
    <property type="project" value="TreeGrafter"/>
</dbReference>